<accession>A0A1L6TBW7</accession>
<dbReference type="Gene3D" id="1.10.840.10">
    <property type="entry name" value="Ras guanine-nucleotide exchange factors catalytic domain"/>
    <property type="match status" value="1"/>
</dbReference>
<dbReference type="OrthoDB" id="9954723at2"/>
<dbReference type="GO" id="GO:0007264">
    <property type="term" value="P:small GTPase-mediated signal transduction"/>
    <property type="evidence" value="ECO:0007669"/>
    <property type="project" value="InterPro"/>
</dbReference>
<dbReference type="InterPro" id="IPR036964">
    <property type="entry name" value="RASGEF_cat_dom_sf"/>
</dbReference>
<dbReference type="InterPro" id="IPR023578">
    <property type="entry name" value="Ras_GEF_dom_sf"/>
</dbReference>
<evidence type="ECO:0000313" key="2">
    <source>
        <dbReference type="EMBL" id="ALB22750.1"/>
    </source>
</evidence>
<dbReference type="EMBL" id="CP012508">
    <property type="protein sequence ID" value="ALB22750.1"/>
    <property type="molecule type" value="Genomic_DNA"/>
</dbReference>
<dbReference type="SUPFAM" id="SSF48366">
    <property type="entry name" value="Ras GEF"/>
    <property type="match status" value="1"/>
</dbReference>
<dbReference type="Proteomes" id="UP000029558">
    <property type="component" value="Chromosome"/>
</dbReference>
<organism evidence="2 3">
    <name type="scientific">Piscirickettsia salmonis</name>
    <dbReference type="NCBI Taxonomy" id="1238"/>
    <lineage>
        <taxon>Bacteria</taxon>
        <taxon>Pseudomonadati</taxon>
        <taxon>Pseudomonadota</taxon>
        <taxon>Gammaproteobacteria</taxon>
        <taxon>Thiotrichales</taxon>
        <taxon>Piscirickettsiaceae</taxon>
        <taxon>Piscirickettsia</taxon>
    </lineage>
</organism>
<feature type="domain" description="Ras-GEF" evidence="1">
    <location>
        <begin position="62"/>
        <end position="189"/>
    </location>
</feature>
<dbReference type="RefSeq" id="WP_027243027.1">
    <property type="nucleotide sequence ID" value="NZ_CP012508.1"/>
</dbReference>
<dbReference type="AlphaFoldDB" id="A0A1L6TBW7"/>
<evidence type="ECO:0000313" key="3">
    <source>
        <dbReference type="Proteomes" id="UP000029558"/>
    </source>
</evidence>
<gene>
    <name evidence="2" type="ORF">KU39_1568</name>
</gene>
<reference evidence="2 3" key="1">
    <citation type="journal article" date="2014" name="Genome Announc.">
        <title>Comparative Genome Analysis of Two Isolates of the Fish Pathogen Piscirickettsia salmonis from Different Hosts Reveals Major Differences in Virulence-Associated Secretion Systems.</title>
        <authorList>
            <person name="Bohle H."/>
            <person name="Henriquez P."/>
            <person name="Grothusen H."/>
            <person name="Navas E."/>
            <person name="Sandoval A."/>
            <person name="Bustamante F."/>
            <person name="Bustos P."/>
            <person name="Mancilla M."/>
        </authorList>
    </citation>
    <scope>NUCLEOTIDE SEQUENCE [LARGE SCALE GENOMIC DNA]</scope>
    <source>
        <strain evidence="3">B1-32597</strain>
    </source>
</reference>
<dbReference type="InterPro" id="IPR001895">
    <property type="entry name" value="RASGEF_cat_dom"/>
</dbReference>
<proteinExistence type="predicted"/>
<sequence>MKHNHYKFIQLLTRKEEFSDKDTQMYYQRVSGYADNLDRLSRILLGQISGFDVFSNKRSVQTKLASTSNQLAYRIWSDVLEAPNLQAAAKIYCFWVDVAIQAGKNKNLDVESNIYNALTNIKVDRIFGADKDGYQLLPHRIQQTMRQFAQRYDPNGNYATLRNLLNKSSDYFSPFFLLAKDIEHIQDLSTSHERQVLNALEHYQNQSASLIAERGPYTADDGFRWLGIAEDNKKLSYFGQLSRNLKPMKHKAEYTAVSMPESIHYKPTSDCNNDLLFRDESLSSDQVQRSRSYAIDLYC</sequence>
<dbReference type="Pfam" id="PF00617">
    <property type="entry name" value="RasGEF"/>
    <property type="match status" value="1"/>
</dbReference>
<name>A0A1L6TBW7_PISSA</name>
<protein>
    <submittedName>
        <fullName evidence="2">RasGEF domain protein</fullName>
    </submittedName>
</protein>
<dbReference type="GO" id="GO:0005085">
    <property type="term" value="F:guanyl-nucleotide exchange factor activity"/>
    <property type="evidence" value="ECO:0007669"/>
    <property type="project" value="InterPro"/>
</dbReference>
<evidence type="ECO:0000259" key="1">
    <source>
        <dbReference type="Pfam" id="PF00617"/>
    </source>
</evidence>